<organism evidence="2 3">
    <name type="scientific">Candidatus Daviesbacteria bacterium GW2011_GWA2_42_7</name>
    <dbReference type="NCBI Taxonomy" id="1618425"/>
    <lineage>
        <taxon>Bacteria</taxon>
        <taxon>Candidatus Daviesiibacteriota</taxon>
    </lineage>
</organism>
<dbReference type="AlphaFoldDB" id="A0A0G1B9A3"/>
<keyword evidence="1" id="KW-0812">Transmembrane</keyword>
<dbReference type="InterPro" id="IPR043993">
    <property type="entry name" value="T4SS_pilin"/>
</dbReference>
<dbReference type="Pfam" id="PF18895">
    <property type="entry name" value="T4SS_pilin"/>
    <property type="match status" value="1"/>
</dbReference>
<protein>
    <submittedName>
        <fullName evidence="2">Uncharacterized protein</fullName>
    </submittedName>
</protein>
<proteinExistence type="predicted"/>
<comment type="caution">
    <text evidence="2">The sequence shown here is derived from an EMBL/GenBank/DDBJ whole genome shotgun (WGS) entry which is preliminary data.</text>
</comment>
<gene>
    <name evidence="2" type="ORF">UV41_C0045G0003</name>
</gene>
<dbReference type="EMBL" id="LCEJ01000045">
    <property type="protein sequence ID" value="KKS69779.1"/>
    <property type="molecule type" value="Genomic_DNA"/>
</dbReference>
<dbReference type="Proteomes" id="UP000034785">
    <property type="component" value="Unassembled WGS sequence"/>
</dbReference>
<evidence type="ECO:0000313" key="3">
    <source>
        <dbReference type="Proteomes" id="UP000034785"/>
    </source>
</evidence>
<reference evidence="2 3" key="1">
    <citation type="journal article" date="2015" name="Nature">
        <title>rRNA introns, odd ribosomes, and small enigmatic genomes across a large radiation of phyla.</title>
        <authorList>
            <person name="Brown C.T."/>
            <person name="Hug L.A."/>
            <person name="Thomas B.C."/>
            <person name="Sharon I."/>
            <person name="Castelle C.J."/>
            <person name="Singh A."/>
            <person name="Wilkins M.J."/>
            <person name="Williams K.H."/>
            <person name="Banfield J.F."/>
        </authorList>
    </citation>
    <scope>NUCLEOTIDE SEQUENCE [LARGE SCALE GENOMIC DNA]</scope>
</reference>
<accession>A0A0G1B9A3</accession>
<evidence type="ECO:0000256" key="1">
    <source>
        <dbReference type="SAM" id="Phobius"/>
    </source>
</evidence>
<keyword evidence="1" id="KW-1133">Transmembrane helix</keyword>
<feature type="transmembrane region" description="Helical" evidence="1">
    <location>
        <begin position="61"/>
        <end position="80"/>
    </location>
</feature>
<feature type="transmembrane region" description="Helical" evidence="1">
    <location>
        <begin position="20"/>
        <end position="41"/>
    </location>
</feature>
<keyword evidence="1" id="KW-0472">Membrane</keyword>
<sequence length="102" mass="10554">MADNPGPAGVLQLQEIIRRVINISVGLAFMFVAVMLVVAGIKYLVSGGEPKALGSAAGTVTWALLGALFLALAWIILLLIKALTGVDVLNFCIGFPGVKTAC</sequence>
<evidence type="ECO:0000313" key="2">
    <source>
        <dbReference type="EMBL" id="KKS69779.1"/>
    </source>
</evidence>
<name>A0A0G1B9A3_9BACT</name>